<proteinExistence type="predicted"/>
<accession>A0AAU7N494</accession>
<sequence length="106" mass="11583">MATISQFEKESGNSISLARIDGQSFTIVSIEKSDYENDGEVTEGIKISVKEDFEGVNVLHTTRRAIVSQLTKVEVLTLLKSESIGPVKCVKAKSASGKDYFKLVDV</sequence>
<reference evidence="1" key="1">
    <citation type="submission" date="2024-05" db="EMBL/GenBank/DDBJ databases">
        <title>The simplest Porifera holobiont: glass sponge Aphrocallistes beatrix thrives with only two symbionts.</title>
        <authorList>
            <person name="N Garritano A."/>
            <person name="A Allen M."/>
            <person name="Thomas T."/>
        </authorList>
    </citation>
    <scope>NUCLEOTIDE SEQUENCE</scope>
    <source>
        <strain evidence="1">AB1</strain>
    </source>
</reference>
<protein>
    <submittedName>
        <fullName evidence="1">Uncharacterized protein</fullName>
    </submittedName>
</protein>
<gene>
    <name evidence="1" type="ORF">ZGOWGMRN_CDS_0070</name>
</gene>
<organism evidence="1">
    <name type="scientific">Nitrosopumivirus cobalaminus</name>
    <dbReference type="NCBI Taxonomy" id="3158414"/>
    <lineage>
        <taxon>Viruses</taxon>
    </lineage>
</organism>
<evidence type="ECO:0000313" key="1">
    <source>
        <dbReference type="EMBL" id="XBQ68801.1"/>
    </source>
</evidence>
<dbReference type="EMBL" id="PP848464">
    <property type="protein sequence ID" value="XBQ68801.1"/>
    <property type="molecule type" value="Genomic_DNA"/>
</dbReference>
<name>A0AAU7N494_9VIRU</name>